<dbReference type="PANTHER" id="PTHR43777">
    <property type="entry name" value="MOLYBDENUM COFACTOR CYTIDYLYLTRANSFERASE"/>
    <property type="match status" value="1"/>
</dbReference>
<dbReference type="EMBL" id="JAAQQR010000002">
    <property type="protein sequence ID" value="NID04034.1"/>
    <property type="molecule type" value="Genomic_DNA"/>
</dbReference>
<dbReference type="Pfam" id="PF12804">
    <property type="entry name" value="NTP_transf_3"/>
    <property type="match status" value="1"/>
</dbReference>
<evidence type="ECO:0000313" key="4">
    <source>
        <dbReference type="Proteomes" id="UP001429601"/>
    </source>
</evidence>
<name>A0ABX0Q2B0_9GAMM</name>
<dbReference type="SUPFAM" id="SSF53448">
    <property type="entry name" value="Nucleotide-diphospho-sugar transferases"/>
    <property type="match status" value="1"/>
</dbReference>
<evidence type="ECO:0000256" key="1">
    <source>
        <dbReference type="ARBA" id="ARBA00022842"/>
    </source>
</evidence>
<organism evidence="3 4">
    <name type="scientific">Luteibacter jiangsuensis</name>
    <dbReference type="NCBI Taxonomy" id="637577"/>
    <lineage>
        <taxon>Bacteria</taxon>
        <taxon>Pseudomonadati</taxon>
        <taxon>Pseudomonadota</taxon>
        <taxon>Gammaproteobacteria</taxon>
        <taxon>Lysobacterales</taxon>
        <taxon>Rhodanobacteraceae</taxon>
        <taxon>Luteibacter</taxon>
    </lineage>
</organism>
<reference evidence="3 4" key="1">
    <citation type="journal article" date="2011" name="Curr. Microbiol.">
        <title>Luteibacter jiangsuensis sp. nov.: a methamidophos-degrading bacterium isolated from a methamidophos-manufacturing factory.</title>
        <authorList>
            <person name="Wang L."/>
            <person name="Wang G.L."/>
            <person name="Li S.P."/>
            <person name="Jiang J.D."/>
        </authorList>
    </citation>
    <scope>NUCLEOTIDE SEQUENCE [LARGE SCALE GENOMIC DNA]</scope>
    <source>
        <strain evidence="3 4">CGMCC 1.10133</strain>
    </source>
</reference>
<accession>A0ABX0Q2B0</accession>
<sequence>MNTGHDAVILAAGGSRRLGRPKQLLTRHGEALVARVARLVLATKPERTIVVVGAHDNDVTAALGDLDVQVLVNELWSTGMASSLRLAAGELAGRERPTLVTVVDQPALEVRHLLALLAVHGDDRDTVSRYGDARGVPVVLRASTLSRGMELEGDAGFRDLWHDLAPRSVRADELGDDLDDETDLRRAVAAGWLDDPAETGGL</sequence>
<protein>
    <submittedName>
        <fullName evidence="3">Nucleotidyltransferase family protein</fullName>
    </submittedName>
</protein>
<evidence type="ECO:0000313" key="3">
    <source>
        <dbReference type="EMBL" id="NID04034.1"/>
    </source>
</evidence>
<keyword evidence="4" id="KW-1185">Reference proteome</keyword>
<proteinExistence type="predicted"/>
<dbReference type="CDD" id="cd04182">
    <property type="entry name" value="GT_2_like_f"/>
    <property type="match status" value="1"/>
</dbReference>
<keyword evidence="1" id="KW-0460">Magnesium</keyword>
<dbReference type="PANTHER" id="PTHR43777:SF1">
    <property type="entry name" value="MOLYBDENUM COFACTOR CYTIDYLYLTRANSFERASE"/>
    <property type="match status" value="1"/>
</dbReference>
<evidence type="ECO:0000259" key="2">
    <source>
        <dbReference type="Pfam" id="PF12804"/>
    </source>
</evidence>
<dbReference type="RefSeq" id="WP_167123328.1">
    <property type="nucleotide sequence ID" value="NZ_JAAQQR010000002.1"/>
</dbReference>
<dbReference type="Gene3D" id="3.90.550.10">
    <property type="entry name" value="Spore Coat Polysaccharide Biosynthesis Protein SpsA, Chain A"/>
    <property type="match status" value="1"/>
</dbReference>
<dbReference type="InterPro" id="IPR029044">
    <property type="entry name" value="Nucleotide-diphossugar_trans"/>
</dbReference>
<comment type="caution">
    <text evidence="3">The sequence shown here is derived from an EMBL/GenBank/DDBJ whole genome shotgun (WGS) entry which is preliminary data.</text>
</comment>
<gene>
    <name evidence="3" type="ORF">HBF26_04005</name>
</gene>
<feature type="domain" description="MobA-like NTP transferase" evidence="2">
    <location>
        <begin position="7"/>
        <end position="163"/>
    </location>
</feature>
<dbReference type="Proteomes" id="UP001429601">
    <property type="component" value="Unassembled WGS sequence"/>
</dbReference>
<dbReference type="InterPro" id="IPR025877">
    <property type="entry name" value="MobA-like_NTP_Trfase"/>
</dbReference>